<dbReference type="EMBL" id="JALJOV010001140">
    <property type="protein sequence ID" value="KAK9853603.1"/>
    <property type="molecule type" value="Genomic_DNA"/>
</dbReference>
<evidence type="ECO:0000313" key="3">
    <source>
        <dbReference type="EMBL" id="KAK9853603.1"/>
    </source>
</evidence>
<dbReference type="PANTHER" id="PTHR43215:SF14">
    <property type="entry name" value="RADIAL SPOKE HEAD 1 HOMOLOG"/>
    <property type="match status" value="1"/>
</dbReference>
<protein>
    <submittedName>
        <fullName evidence="3">Uncharacterized protein</fullName>
    </submittedName>
</protein>
<dbReference type="GO" id="GO:0016020">
    <property type="term" value="C:membrane"/>
    <property type="evidence" value="ECO:0007669"/>
    <property type="project" value="UniProtKB-ARBA"/>
</dbReference>
<comment type="caution">
    <text evidence="3">The sequence shown here is derived from an EMBL/GenBank/DDBJ whole genome shotgun (WGS) entry which is preliminary data.</text>
</comment>
<dbReference type="PANTHER" id="PTHR43215">
    <property type="entry name" value="RADIAL SPOKE HEAD 1 HOMOLOG"/>
    <property type="match status" value="1"/>
</dbReference>
<dbReference type="SUPFAM" id="SSF82185">
    <property type="entry name" value="Histone H3 K4-specific methyltransferase SET7/9 N-terminal domain"/>
    <property type="match status" value="1"/>
</dbReference>
<proteinExistence type="predicted"/>
<evidence type="ECO:0000313" key="4">
    <source>
        <dbReference type="Proteomes" id="UP001485043"/>
    </source>
</evidence>
<dbReference type="AlphaFoldDB" id="A0AAW1SSN3"/>
<evidence type="ECO:0000256" key="2">
    <source>
        <dbReference type="SAM" id="MobiDB-lite"/>
    </source>
</evidence>
<keyword evidence="4" id="KW-1185">Reference proteome</keyword>
<evidence type="ECO:0000256" key="1">
    <source>
        <dbReference type="ARBA" id="ARBA00022737"/>
    </source>
</evidence>
<organism evidence="3 4">
    <name type="scientific">Apatococcus fuscideae</name>
    <dbReference type="NCBI Taxonomy" id="2026836"/>
    <lineage>
        <taxon>Eukaryota</taxon>
        <taxon>Viridiplantae</taxon>
        <taxon>Chlorophyta</taxon>
        <taxon>core chlorophytes</taxon>
        <taxon>Trebouxiophyceae</taxon>
        <taxon>Chlorellales</taxon>
        <taxon>Chlorellaceae</taxon>
        <taxon>Apatococcus</taxon>
    </lineage>
</organism>
<accession>A0AAW1SSN3</accession>
<keyword evidence="1" id="KW-0677">Repeat</keyword>
<reference evidence="3 4" key="1">
    <citation type="journal article" date="2024" name="Nat. Commun.">
        <title>Phylogenomics reveals the evolutionary origins of lichenization in chlorophyte algae.</title>
        <authorList>
            <person name="Puginier C."/>
            <person name="Libourel C."/>
            <person name="Otte J."/>
            <person name="Skaloud P."/>
            <person name="Haon M."/>
            <person name="Grisel S."/>
            <person name="Petersen M."/>
            <person name="Berrin J.G."/>
            <person name="Delaux P.M."/>
            <person name="Dal Grande F."/>
            <person name="Keller J."/>
        </authorList>
    </citation>
    <scope>NUCLEOTIDE SEQUENCE [LARGE SCALE GENOMIC DNA]</scope>
    <source>
        <strain evidence="3 4">SAG 2523</strain>
    </source>
</reference>
<name>A0AAW1SSN3_9CHLO</name>
<feature type="compositionally biased region" description="Acidic residues" evidence="2">
    <location>
        <begin position="27"/>
        <end position="37"/>
    </location>
</feature>
<dbReference type="InterPro" id="IPR003409">
    <property type="entry name" value="MORN"/>
</dbReference>
<feature type="region of interest" description="Disordered" evidence="2">
    <location>
        <begin position="305"/>
        <end position="329"/>
    </location>
</feature>
<sequence length="366" mass="37852">MLDAQGEEVQAVSSKSKEAEGVSGLSEPEEAAAEDAEGAPIAPSPAVPKDPFPLKDSIIIDLEALPQGVRHIAILISNSAEGGLQAVQSSHIRISDATSSVSAQQPSLGWLCFPGPPASKASNLMLCKLHKEMMYHRRHETALLLASDGEYGARVSRLDGNGQRQDGRAYSLYPNGDSYFGSYATDAREGMGLYATAVGGAHAGLCYPAGSTYNGSWKGGKKHGQGVMLDTAGGRLDGTWEGGIQAGPAMYTQKGFQFSGGFQQGLPSGPCSFALAATASQGLPPPAAAHLRILGTPTLRSVGAYNFTPSGTASGEGDEEGDNASPKLPSFPDFEGLLYRAGASLPQGVAELSYGPELQAPVQTPA</sequence>
<dbReference type="Pfam" id="PF02493">
    <property type="entry name" value="MORN"/>
    <property type="match status" value="1"/>
</dbReference>
<feature type="region of interest" description="Disordered" evidence="2">
    <location>
        <begin position="1"/>
        <end position="49"/>
    </location>
</feature>
<dbReference type="Proteomes" id="UP001485043">
    <property type="component" value="Unassembled WGS sequence"/>
</dbReference>
<gene>
    <name evidence="3" type="ORF">WJX84_005026</name>
</gene>